<name>I7MET5_TETTS</name>
<organism evidence="2 3">
    <name type="scientific">Tetrahymena thermophila (strain SB210)</name>
    <dbReference type="NCBI Taxonomy" id="312017"/>
    <lineage>
        <taxon>Eukaryota</taxon>
        <taxon>Sar</taxon>
        <taxon>Alveolata</taxon>
        <taxon>Ciliophora</taxon>
        <taxon>Intramacronucleata</taxon>
        <taxon>Oligohymenophorea</taxon>
        <taxon>Hymenostomatida</taxon>
        <taxon>Tetrahymenina</taxon>
        <taxon>Tetrahymenidae</taxon>
        <taxon>Tetrahymena</taxon>
    </lineage>
</organism>
<dbReference type="InParanoid" id="I7MET5"/>
<gene>
    <name evidence="2" type="ORF">TTHERM_00439110</name>
</gene>
<dbReference type="KEGG" id="tet:TTHERM_00439110"/>
<feature type="compositionally biased region" description="Polar residues" evidence="1">
    <location>
        <begin position="26"/>
        <end position="49"/>
    </location>
</feature>
<evidence type="ECO:0000313" key="2">
    <source>
        <dbReference type="EMBL" id="EAR97563.3"/>
    </source>
</evidence>
<dbReference type="HOGENOM" id="CLU_2547615_0_0_1"/>
<reference evidence="3" key="1">
    <citation type="journal article" date="2006" name="PLoS Biol.">
        <title>Macronuclear genome sequence of the ciliate Tetrahymena thermophila, a model eukaryote.</title>
        <authorList>
            <person name="Eisen J.A."/>
            <person name="Coyne R.S."/>
            <person name="Wu M."/>
            <person name="Wu D."/>
            <person name="Thiagarajan M."/>
            <person name="Wortman J.R."/>
            <person name="Badger J.H."/>
            <person name="Ren Q."/>
            <person name="Amedeo P."/>
            <person name="Jones K.M."/>
            <person name="Tallon L.J."/>
            <person name="Delcher A.L."/>
            <person name="Salzberg S.L."/>
            <person name="Silva J.C."/>
            <person name="Haas B.J."/>
            <person name="Majoros W.H."/>
            <person name="Farzad M."/>
            <person name="Carlton J.M."/>
            <person name="Smith R.K. Jr."/>
            <person name="Garg J."/>
            <person name="Pearlman R.E."/>
            <person name="Karrer K.M."/>
            <person name="Sun L."/>
            <person name="Manning G."/>
            <person name="Elde N.C."/>
            <person name="Turkewitz A.P."/>
            <person name="Asai D.J."/>
            <person name="Wilkes D.E."/>
            <person name="Wang Y."/>
            <person name="Cai H."/>
            <person name="Collins K."/>
            <person name="Stewart B.A."/>
            <person name="Lee S.R."/>
            <person name="Wilamowska K."/>
            <person name="Weinberg Z."/>
            <person name="Ruzzo W.L."/>
            <person name="Wloga D."/>
            <person name="Gaertig J."/>
            <person name="Frankel J."/>
            <person name="Tsao C.-C."/>
            <person name="Gorovsky M.A."/>
            <person name="Keeling P.J."/>
            <person name="Waller R.F."/>
            <person name="Patron N.J."/>
            <person name="Cherry J.M."/>
            <person name="Stover N.A."/>
            <person name="Krieger C.J."/>
            <person name="del Toro C."/>
            <person name="Ryder H.F."/>
            <person name="Williamson S.C."/>
            <person name="Barbeau R.A."/>
            <person name="Hamilton E.P."/>
            <person name="Orias E."/>
        </authorList>
    </citation>
    <scope>NUCLEOTIDE SEQUENCE [LARGE SCALE GENOMIC DNA]</scope>
    <source>
        <strain evidence="3">SB210</strain>
    </source>
</reference>
<dbReference type="GeneID" id="7838258"/>
<proteinExistence type="predicted"/>
<protein>
    <submittedName>
        <fullName evidence="2">Uncharacterized protein</fullName>
    </submittedName>
</protein>
<dbReference type="Proteomes" id="UP000009168">
    <property type="component" value="Unassembled WGS sequence"/>
</dbReference>
<evidence type="ECO:0000313" key="3">
    <source>
        <dbReference type="Proteomes" id="UP000009168"/>
    </source>
</evidence>
<accession>I7MET5</accession>
<dbReference type="AlphaFoldDB" id="I7MET5"/>
<sequence>MSDFDDIGFQYRFTRDRTPSPRPKAMSNNSTSSIGSAANSMNTIPYGMNTQQPSIQRRFSSGMPSTIPAGYMQYQNIFGNFPK</sequence>
<dbReference type="RefSeq" id="XP_001017808.3">
    <property type="nucleotide sequence ID" value="XM_001017808.4"/>
</dbReference>
<evidence type="ECO:0000256" key="1">
    <source>
        <dbReference type="SAM" id="MobiDB-lite"/>
    </source>
</evidence>
<feature type="region of interest" description="Disordered" evidence="1">
    <location>
        <begin position="1"/>
        <end position="49"/>
    </location>
</feature>
<keyword evidence="3" id="KW-1185">Reference proteome</keyword>
<dbReference type="EMBL" id="GG662663">
    <property type="protein sequence ID" value="EAR97563.3"/>
    <property type="molecule type" value="Genomic_DNA"/>
</dbReference>